<protein>
    <recommendedName>
        <fullName evidence="2">DUF2184 domain-containing protein</fullName>
    </recommendedName>
</protein>
<dbReference type="Pfam" id="PF09950">
    <property type="entry name" value="Major_capside"/>
    <property type="match status" value="1"/>
</dbReference>
<organism evidence="1">
    <name type="scientific">Yersinia pseudotuberculosis serotype O:3 (strain YPIII)</name>
    <dbReference type="NCBI Taxonomy" id="502800"/>
    <lineage>
        <taxon>Bacteria</taxon>
        <taxon>Pseudomonadati</taxon>
        <taxon>Pseudomonadota</taxon>
        <taxon>Gammaproteobacteria</taxon>
        <taxon>Enterobacterales</taxon>
        <taxon>Yersiniaceae</taxon>
        <taxon>Yersinia</taxon>
    </lineage>
</organism>
<dbReference type="InterPro" id="IPR020049">
    <property type="entry name" value="Major_capsid-like"/>
</dbReference>
<sequence>MKQSVTHSSLAPRNVRPLSLTAKDITGNAHLDLGRLGINISRGTISNMISSMGLDSNDTGLAPSPLPGLMPGGSPTPIQFLQAWLPGFVRMITAARKIDELIGIATVGAWEDEEIVQGMLEPIGSAAIYSDHGNIPLASWQVGYARRSIVRFEQGFSVGALEEARTAKASLATAAEKRSSAAQSLDVSRNRVGFYGYNDGQNMTYGFLNEPNLLPALTAAPGAGGDTTWQSKTFLEITADIRRILVELQVASMDTIDPEAMPITIALPTGVNQYLSVTSTYGNSVRQWVKENYPNLRFVTAPEMKEAVGGESVTYAYPDSVNDGSSDDGQVWSQNVPSKFTVIGVEKRSKVYVEDFSNATAGVLLKRPYLVIRLIGI</sequence>
<name>A0A0H3B1X1_YERPY</name>
<evidence type="ECO:0000313" key="1">
    <source>
        <dbReference type="EMBL" id="ACA67525.1"/>
    </source>
</evidence>
<dbReference type="RefSeq" id="WP_012303814.1">
    <property type="nucleotide sequence ID" value="NZ_CP009792.1"/>
</dbReference>
<dbReference type="AlphaFoldDB" id="A0A0H3B1X1"/>
<proteinExistence type="predicted"/>
<dbReference type="PATRIC" id="fig|502800.11.peg.1862"/>
<dbReference type="KEGG" id="ypy:YPK_1227"/>
<evidence type="ECO:0008006" key="2">
    <source>
        <dbReference type="Google" id="ProtNLM"/>
    </source>
</evidence>
<dbReference type="EMBL" id="CP000950">
    <property type="protein sequence ID" value="ACA67525.1"/>
    <property type="molecule type" value="Genomic_DNA"/>
</dbReference>
<reference evidence="1" key="1">
    <citation type="submission" date="2008-02" db="EMBL/GenBank/DDBJ databases">
        <title>Complete sequence of Yersinia pseudotuberculosis YPIII.</title>
        <authorList>
            <consortium name="US DOE Joint Genome Institute"/>
            <person name="Challacombe J.F."/>
            <person name="Bruce D."/>
            <person name="Detter J.C."/>
            <person name="Green L."/>
            <person name="Land M."/>
            <person name="Munk C."/>
            <person name="Lindler L.E."/>
            <person name="Nikolich M.P."/>
            <person name="Brettin T."/>
        </authorList>
    </citation>
    <scope>NUCLEOTIDE SEQUENCE</scope>
    <source>
        <strain evidence="1">YPIII</strain>
    </source>
</reference>
<accession>A0A0H3B1X1</accession>
<gene>
    <name evidence="1" type="ordered locus">YPK_1227</name>
</gene>